<accession>A0A3N4JGY7</accession>
<feature type="region of interest" description="Disordered" evidence="1">
    <location>
        <begin position="1"/>
        <end position="26"/>
    </location>
</feature>
<organism evidence="2 3">
    <name type="scientific">Choiromyces venosus 120613-1</name>
    <dbReference type="NCBI Taxonomy" id="1336337"/>
    <lineage>
        <taxon>Eukaryota</taxon>
        <taxon>Fungi</taxon>
        <taxon>Dikarya</taxon>
        <taxon>Ascomycota</taxon>
        <taxon>Pezizomycotina</taxon>
        <taxon>Pezizomycetes</taxon>
        <taxon>Pezizales</taxon>
        <taxon>Tuberaceae</taxon>
        <taxon>Choiromyces</taxon>
    </lineage>
</organism>
<gene>
    <name evidence="2" type="ORF">L873DRAFT_1809587</name>
</gene>
<evidence type="ECO:0000256" key="1">
    <source>
        <dbReference type="SAM" id="MobiDB-lite"/>
    </source>
</evidence>
<dbReference type="Proteomes" id="UP000276215">
    <property type="component" value="Unassembled WGS sequence"/>
</dbReference>
<feature type="compositionally biased region" description="Basic and acidic residues" evidence="1">
    <location>
        <begin position="14"/>
        <end position="24"/>
    </location>
</feature>
<name>A0A3N4JGY7_9PEZI</name>
<dbReference type="EMBL" id="ML120403">
    <property type="protein sequence ID" value="RPA97536.1"/>
    <property type="molecule type" value="Genomic_DNA"/>
</dbReference>
<proteinExistence type="predicted"/>
<protein>
    <submittedName>
        <fullName evidence="2">Uncharacterized protein</fullName>
    </submittedName>
</protein>
<keyword evidence="3" id="KW-1185">Reference proteome</keyword>
<evidence type="ECO:0000313" key="3">
    <source>
        <dbReference type="Proteomes" id="UP000276215"/>
    </source>
</evidence>
<dbReference type="AlphaFoldDB" id="A0A3N4JGY7"/>
<reference evidence="2 3" key="1">
    <citation type="journal article" date="2018" name="Nat. Ecol. Evol.">
        <title>Pezizomycetes genomes reveal the molecular basis of ectomycorrhizal truffle lifestyle.</title>
        <authorList>
            <person name="Murat C."/>
            <person name="Payen T."/>
            <person name="Noel B."/>
            <person name="Kuo A."/>
            <person name="Morin E."/>
            <person name="Chen J."/>
            <person name="Kohler A."/>
            <person name="Krizsan K."/>
            <person name="Balestrini R."/>
            <person name="Da Silva C."/>
            <person name="Montanini B."/>
            <person name="Hainaut M."/>
            <person name="Levati E."/>
            <person name="Barry K.W."/>
            <person name="Belfiori B."/>
            <person name="Cichocki N."/>
            <person name="Clum A."/>
            <person name="Dockter R.B."/>
            <person name="Fauchery L."/>
            <person name="Guy J."/>
            <person name="Iotti M."/>
            <person name="Le Tacon F."/>
            <person name="Lindquist E.A."/>
            <person name="Lipzen A."/>
            <person name="Malagnac F."/>
            <person name="Mello A."/>
            <person name="Molinier V."/>
            <person name="Miyauchi S."/>
            <person name="Poulain J."/>
            <person name="Riccioni C."/>
            <person name="Rubini A."/>
            <person name="Sitrit Y."/>
            <person name="Splivallo R."/>
            <person name="Traeger S."/>
            <person name="Wang M."/>
            <person name="Zifcakova L."/>
            <person name="Wipf D."/>
            <person name="Zambonelli A."/>
            <person name="Paolocci F."/>
            <person name="Nowrousian M."/>
            <person name="Ottonello S."/>
            <person name="Baldrian P."/>
            <person name="Spatafora J.W."/>
            <person name="Henrissat B."/>
            <person name="Nagy L.G."/>
            <person name="Aury J.M."/>
            <person name="Wincker P."/>
            <person name="Grigoriev I.V."/>
            <person name="Bonfante P."/>
            <person name="Martin F.M."/>
        </authorList>
    </citation>
    <scope>NUCLEOTIDE SEQUENCE [LARGE SCALE GENOMIC DNA]</scope>
    <source>
        <strain evidence="2 3">120613-1</strain>
    </source>
</reference>
<sequence length="73" mass="7806">MAANEKCGGGGDRGGSDGKGREEGTGQIFLRFAAEGVEIESVAGADQERDDFWEKEGEREKKKRGGEVFLLVG</sequence>
<evidence type="ECO:0000313" key="2">
    <source>
        <dbReference type="EMBL" id="RPA97536.1"/>
    </source>
</evidence>